<evidence type="ECO:0000313" key="3">
    <source>
        <dbReference type="Proteomes" id="UP000694392"/>
    </source>
</evidence>
<name>A0A8D0L3U7_SPHPU</name>
<accession>A0A8D0L3U7</accession>
<evidence type="ECO:0000313" key="2">
    <source>
        <dbReference type="Ensembl" id="ENSSPUP00000006710.1"/>
    </source>
</evidence>
<keyword evidence="1" id="KW-0175">Coiled coil</keyword>
<dbReference type="Ensembl" id="ENSSPUT00000007136.1">
    <property type="protein sequence ID" value="ENSSPUP00000006710.1"/>
    <property type="gene ID" value="ENSSPUG00000005168.1"/>
</dbReference>
<dbReference type="AlphaFoldDB" id="A0A8D0L3U7"/>
<dbReference type="Proteomes" id="UP000694392">
    <property type="component" value="Unplaced"/>
</dbReference>
<dbReference type="GeneTree" id="ENSGT00940000153467"/>
<evidence type="ECO:0000256" key="1">
    <source>
        <dbReference type="SAM" id="Coils"/>
    </source>
</evidence>
<organism evidence="2 3">
    <name type="scientific">Sphenodon punctatus</name>
    <name type="common">Tuatara</name>
    <name type="synonym">Hatteria punctata</name>
    <dbReference type="NCBI Taxonomy" id="8508"/>
    <lineage>
        <taxon>Eukaryota</taxon>
        <taxon>Metazoa</taxon>
        <taxon>Chordata</taxon>
        <taxon>Craniata</taxon>
        <taxon>Vertebrata</taxon>
        <taxon>Euteleostomi</taxon>
        <taxon>Lepidosauria</taxon>
        <taxon>Sphenodontia</taxon>
        <taxon>Sphenodontidae</taxon>
        <taxon>Sphenodon</taxon>
    </lineage>
</organism>
<reference evidence="2" key="2">
    <citation type="submission" date="2025-09" db="UniProtKB">
        <authorList>
            <consortium name="Ensembl"/>
        </authorList>
    </citation>
    <scope>IDENTIFICATION</scope>
</reference>
<dbReference type="Gene3D" id="1.20.58.60">
    <property type="match status" value="1"/>
</dbReference>
<protein>
    <submittedName>
        <fullName evidence="2">Uncharacterized protein</fullName>
    </submittedName>
</protein>
<reference evidence="2" key="1">
    <citation type="submission" date="2025-08" db="UniProtKB">
        <authorList>
            <consortium name="Ensembl"/>
        </authorList>
    </citation>
    <scope>IDENTIFICATION</scope>
</reference>
<dbReference type="SUPFAM" id="SSF46966">
    <property type="entry name" value="Spectrin repeat"/>
    <property type="match status" value="2"/>
</dbReference>
<keyword evidence="3" id="KW-1185">Reference proteome</keyword>
<feature type="coiled-coil region" evidence="1">
    <location>
        <begin position="24"/>
        <end position="51"/>
    </location>
</feature>
<proteinExistence type="predicted"/>
<sequence>MELDRQLTSYLTDRVDAFQMPQEAQKIQAEIAAHESTLEELKRSVQSLTQTASECRSPRGGTQLDALQRKFREVSTKLQLFQKPANFEQRMLDCKRVLDSVKAELHVLDVKYTDPDVIQSHLDKCMKLYKTLSEVKLEVETVIKTGRQIVQKQQTDNPKGMDEQLTSLKFLYNDLGSQVR</sequence>